<comment type="caution">
    <text evidence="1">The sequence shown here is derived from an EMBL/GenBank/DDBJ whole genome shotgun (WGS) entry which is preliminary data.</text>
</comment>
<proteinExistence type="predicted"/>
<keyword evidence="2" id="KW-1185">Reference proteome</keyword>
<gene>
    <name evidence="1" type="ORF">B7C42_00542</name>
</gene>
<sequence>MTIPSWTDIRLGAKRRVALWLMQVVGEGNLFTKSQLREAFPDTQQIDRRMRELRDAGWRIDTNREDPSLEMHEHRFVSRGKPVWEPGQSSRADIAVTATERYALMTRDGHKCRSCGIGPGEKYAGTSVTSQLDIARRAVRMPDGATRTQLVVECNRCRIGSRDLTASLADVMARIEHLPVYERKMLAAWVEQDARSFSEVEELWAHYRTLPAEARDEVRVALQ</sequence>
<dbReference type="Proteomes" id="UP000215506">
    <property type="component" value="Unassembled WGS sequence"/>
</dbReference>
<dbReference type="RefSeq" id="WP_039781661.1">
    <property type="nucleotide sequence ID" value="NZ_JAAXOR010000003.1"/>
</dbReference>
<evidence type="ECO:0000313" key="1">
    <source>
        <dbReference type="EMBL" id="OXR47419.1"/>
    </source>
</evidence>
<protein>
    <submittedName>
        <fullName evidence="1">Uncharacterized protein</fullName>
    </submittedName>
</protein>
<accession>A0A231HEV7</accession>
<dbReference type="AlphaFoldDB" id="A0A231HEV7"/>
<organism evidence="1 2">
    <name type="scientific">Nocardia cerradoensis</name>
    <dbReference type="NCBI Taxonomy" id="85688"/>
    <lineage>
        <taxon>Bacteria</taxon>
        <taxon>Bacillati</taxon>
        <taxon>Actinomycetota</taxon>
        <taxon>Actinomycetes</taxon>
        <taxon>Mycobacteriales</taxon>
        <taxon>Nocardiaceae</taxon>
        <taxon>Nocardia</taxon>
    </lineage>
</organism>
<evidence type="ECO:0000313" key="2">
    <source>
        <dbReference type="Proteomes" id="UP000215506"/>
    </source>
</evidence>
<name>A0A231HEV7_9NOCA</name>
<reference evidence="1 2" key="1">
    <citation type="submission" date="2017-07" db="EMBL/GenBank/DDBJ databases">
        <title>First draft Genome Sequence of Nocardia cerradoensis isolated from human infection.</title>
        <authorList>
            <person name="Carrasco G."/>
        </authorList>
    </citation>
    <scope>NUCLEOTIDE SEQUENCE [LARGE SCALE GENOMIC DNA]</scope>
    <source>
        <strain evidence="1 2">CNM20130759</strain>
    </source>
</reference>
<dbReference type="EMBL" id="NGAF01000001">
    <property type="protein sequence ID" value="OXR47419.1"/>
    <property type="molecule type" value="Genomic_DNA"/>
</dbReference>